<dbReference type="EMBL" id="KK117680">
    <property type="protein sequence ID" value="KFM71111.1"/>
    <property type="molecule type" value="Genomic_DNA"/>
</dbReference>
<dbReference type="OMA" id="RICFGRG"/>
<feature type="non-terminal residue" evidence="4">
    <location>
        <position position="234"/>
    </location>
</feature>
<dbReference type="PROSITE" id="PS00028">
    <property type="entry name" value="ZINC_FINGER_C2H2_1"/>
    <property type="match status" value="2"/>
</dbReference>
<dbReference type="PANTHER" id="PTHR21354">
    <property type="entry name" value="ZINC FINGER PROTEIN 511"/>
    <property type="match status" value="1"/>
</dbReference>
<name>A0A087U172_STEMI</name>
<feature type="region of interest" description="Disordered" evidence="2">
    <location>
        <begin position="213"/>
        <end position="234"/>
    </location>
</feature>
<dbReference type="InterPro" id="IPR039258">
    <property type="entry name" value="ZNF511"/>
</dbReference>
<keyword evidence="1" id="KW-0479">Metal-binding</keyword>
<feature type="compositionally biased region" description="Basic and acidic residues" evidence="2">
    <location>
        <begin position="220"/>
        <end position="234"/>
    </location>
</feature>
<accession>A0A087U172</accession>
<proteinExistence type="predicted"/>
<dbReference type="STRING" id="407821.A0A087U172"/>
<evidence type="ECO:0000256" key="1">
    <source>
        <dbReference type="PROSITE-ProRule" id="PRU00042"/>
    </source>
</evidence>
<keyword evidence="5" id="KW-1185">Reference proteome</keyword>
<keyword evidence="1" id="KW-0862">Zinc</keyword>
<evidence type="ECO:0000313" key="4">
    <source>
        <dbReference type="EMBL" id="KFM71111.1"/>
    </source>
</evidence>
<gene>
    <name evidence="4" type="ORF">X975_09990</name>
</gene>
<evidence type="ECO:0000259" key="3">
    <source>
        <dbReference type="PROSITE" id="PS50157"/>
    </source>
</evidence>
<dbReference type="InterPro" id="IPR013087">
    <property type="entry name" value="Znf_C2H2_type"/>
</dbReference>
<reference evidence="4 5" key="1">
    <citation type="submission" date="2013-11" db="EMBL/GenBank/DDBJ databases">
        <title>Genome sequencing of Stegodyphus mimosarum.</title>
        <authorList>
            <person name="Bechsgaard J."/>
        </authorList>
    </citation>
    <scope>NUCLEOTIDE SEQUENCE [LARGE SCALE GENOMIC DNA]</scope>
</reference>
<evidence type="ECO:0000256" key="2">
    <source>
        <dbReference type="SAM" id="MobiDB-lite"/>
    </source>
</evidence>
<dbReference type="OrthoDB" id="18440at2759"/>
<dbReference type="Proteomes" id="UP000054359">
    <property type="component" value="Unassembled WGS sequence"/>
</dbReference>
<evidence type="ECO:0000313" key="5">
    <source>
        <dbReference type="Proteomes" id="UP000054359"/>
    </source>
</evidence>
<feature type="domain" description="C2H2-type" evidence="3">
    <location>
        <begin position="90"/>
        <end position="113"/>
    </location>
</feature>
<dbReference type="Pfam" id="PF00096">
    <property type="entry name" value="zf-C2H2"/>
    <property type="match status" value="1"/>
</dbReference>
<dbReference type="PROSITE" id="PS50157">
    <property type="entry name" value="ZINC_FINGER_C2H2_2"/>
    <property type="match status" value="1"/>
</dbReference>
<dbReference type="Gene3D" id="3.30.160.60">
    <property type="entry name" value="Classic Zinc Finger"/>
    <property type="match status" value="1"/>
</dbReference>
<dbReference type="AlphaFoldDB" id="A0A087U172"/>
<dbReference type="PANTHER" id="PTHR21354:SF0">
    <property type="entry name" value="ZINC FINGER PROTEIN 511"/>
    <property type="match status" value="1"/>
</dbReference>
<sequence length="234" mass="26847">MACITSDRDFITLFSIPFEPKKIIFSPNSEFFQDGNTVCKFREKLLAVDIDNEDLLHISHPEFRCGESGCRAAFTNVHEYEIHYRSAHCLVCSECKKTFPNYNLLDIHIQEKHDSYFSAAKEKNRAQCSCFIEGCNEAFSTSEMRNEHVIKAHNYPRSFKYQSLKTATSHQEKMDLSQELTIKSTNSLPSGTSKSSVPHRICFGRGLQPTFMRQNKKHASSRDITMKELSDALQ</sequence>
<keyword evidence="1" id="KW-0863">Zinc-finger</keyword>
<dbReference type="SMART" id="SM00355">
    <property type="entry name" value="ZnF_C2H2"/>
    <property type="match status" value="3"/>
</dbReference>
<protein>
    <submittedName>
        <fullName evidence="4">Zinc finger protein 511</fullName>
    </submittedName>
</protein>
<dbReference type="GO" id="GO:0008270">
    <property type="term" value="F:zinc ion binding"/>
    <property type="evidence" value="ECO:0007669"/>
    <property type="project" value="UniProtKB-KW"/>
</dbReference>
<organism evidence="4 5">
    <name type="scientific">Stegodyphus mimosarum</name>
    <name type="common">African social velvet spider</name>
    <dbReference type="NCBI Taxonomy" id="407821"/>
    <lineage>
        <taxon>Eukaryota</taxon>
        <taxon>Metazoa</taxon>
        <taxon>Ecdysozoa</taxon>
        <taxon>Arthropoda</taxon>
        <taxon>Chelicerata</taxon>
        <taxon>Arachnida</taxon>
        <taxon>Araneae</taxon>
        <taxon>Araneomorphae</taxon>
        <taxon>Entelegynae</taxon>
        <taxon>Eresoidea</taxon>
        <taxon>Eresidae</taxon>
        <taxon>Stegodyphus</taxon>
    </lineage>
</organism>